<dbReference type="EMBL" id="CVRS01000060">
    <property type="protein sequence ID" value="CRL35335.1"/>
    <property type="molecule type" value="Genomic_DNA"/>
</dbReference>
<evidence type="ECO:0000256" key="5">
    <source>
        <dbReference type="ARBA" id="ARBA00022960"/>
    </source>
</evidence>
<dbReference type="STRING" id="360807.ERS852392_01451"/>
<dbReference type="Proteomes" id="UP000049828">
    <property type="component" value="Unassembled WGS sequence"/>
</dbReference>
<dbReference type="PIRSF" id="PIRSF037497">
    <property type="entry name" value="MreD_Clostridium/Treponema_prd"/>
    <property type="match status" value="1"/>
</dbReference>
<accession>A0A0M6WIN5</accession>
<evidence type="ECO:0000313" key="12">
    <source>
        <dbReference type="EMBL" id="RHA91696.1"/>
    </source>
</evidence>
<evidence type="ECO:0000313" key="11">
    <source>
        <dbReference type="EMBL" id="RGR71482.1"/>
    </source>
</evidence>
<reference evidence="9" key="1">
    <citation type="submission" date="2015-05" db="EMBL/GenBank/DDBJ databases">
        <authorList>
            <person name="Wang D.B."/>
            <person name="Wang M."/>
        </authorList>
    </citation>
    <scope>NUCLEOTIDE SEQUENCE [LARGE SCALE GENOMIC DNA]</scope>
    <source>
        <strain evidence="9">L1-83</strain>
    </source>
</reference>
<evidence type="ECO:0000256" key="4">
    <source>
        <dbReference type="ARBA" id="ARBA00022692"/>
    </source>
</evidence>
<evidence type="ECO:0000313" key="15">
    <source>
        <dbReference type="Proteomes" id="UP000049828"/>
    </source>
</evidence>
<keyword evidence="6 8" id="KW-1133">Transmembrane helix</keyword>
<protein>
    <submittedName>
        <fullName evidence="9">Rod shape-determining protein MreD</fullName>
    </submittedName>
</protein>
<evidence type="ECO:0000256" key="7">
    <source>
        <dbReference type="ARBA" id="ARBA00023136"/>
    </source>
</evidence>
<evidence type="ECO:0000256" key="1">
    <source>
        <dbReference type="ARBA" id="ARBA00004651"/>
    </source>
</evidence>
<dbReference type="Proteomes" id="UP000266391">
    <property type="component" value="Unassembled WGS sequence"/>
</dbReference>
<feature type="transmembrane region" description="Helical" evidence="8">
    <location>
        <begin position="101"/>
        <end position="121"/>
    </location>
</feature>
<evidence type="ECO:0000313" key="14">
    <source>
        <dbReference type="EMBL" id="RHE99612.1"/>
    </source>
</evidence>
<dbReference type="Proteomes" id="UP000095395">
    <property type="component" value="Unassembled WGS sequence"/>
</dbReference>
<reference evidence="15" key="2">
    <citation type="submission" date="2015-05" db="EMBL/GenBank/DDBJ databases">
        <authorList>
            <consortium name="Pathogen Informatics"/>
        </authorList>
    </citation>
    <scope>NUCLEOTIDE SEQUENCE [LARGE SCALE GENOMIC DNA]</scope>
    <source>
        <strain evidence="10 16">2789STDY5608835</strain>
        <strain evidence="15">L1-83</strain>
    </source>
</reference>
<feature type="transmembrane region" description="Helical" evidence="8">
    <location>
        <begin position="127"/>
        <end position="153"/>
    </location>
</feature>
<proteinExistence type="inferred from homology"/>
<dbReference type="Proteomes" id="UP000285820">
    <property type="component" value="Unassembled WGS sequence"/>
</dbReference>
<dbReference type="InterPro" id="IPR017225">
    <property type="entry name" value="Cell_shape_determin_MreD_prd"/>
</dbReference>
<comment type="subcellular location">
    <subcellularLocation>
        <location evidence="1">Cell membrane</location>
        <topology evidence="1">Multi-pass membrane protein</topology>
    </subcellularLocation>
</comment>
<evidence type="ECO:0000313" key="18">
    <source>
        <dbReference type="Proteomes" id="UP000283492"/>
    </source>
</evidence>
<dbReference type="Pfam" id="PF04093">
    <property type="entry name" value="MreD"/>
    <property type="match status" value="1"/>
</dbReference>
<evidence type="ECO:0000256" key="3">
    <source>
        <dbReference type="ARBA" id="ARBA00022475"/>
    </source>
</evidence>
<evidence type="ECO:0000313" key="13">
    <source>
        <dbReference type="EMBL" id="RHD04508.1"/>
    </source>
</evidence>
<name>A0A0M6WIN5_9FIRM</name>
<evidence type="ECO:0000313" key="9">
    <source>
        <dbReference type="EMBL" id="CRL35335.1"/>
    </source>
</evidence>
<dbReference type="Gene3D" id="1.10.1760.20">
    <property type="match status" value="1"/>
</dbReference>
<sequence>MRRKITVFLIIAVCYLLQSTVFQALSFASISPNLMIVVVSAFGFMRGKKEGLWIGFFTGLLLDIFTGSILGFYALLYMYVGYFNGFFRKMFYPEDIKLPMLLIAVSDFSCSLIIYFLLFLFRGKFDILYYLLNIMIPELVYTMVVTIFLYFIILKINQKLETIEKRSAVKFV</sequence>
<dbReference type="EMBL" id="QSKW01000003">
    <property type="protein sequence ID" value="RHE99612.1"/>
    <property type="molecule type" value="Genomic_DNA"/>
</dbReference>
<keyword evidence="3" id="KW-1003">Cell membrane</keyword>
<dbReference type="GO" id="GO:0008360">
    <property type="term" value="P:regulation of cell shape"/>
    <property type="evidence" value="ECO:0007669"/>
    <property type="project" value="UniProtKB-KW"/>
</dbReference>
<dbReference type="AlphaFoldDB" id="A0A0M6WIN5"/>
<dbReference type="EMBL" id="QRUN01000001">
    <property type="protein sequence ID" value="RGR71482.1"/>
    <property type="molecule type" value="Genomic_DNA"/>
</dbReference>
<evidence type="ECO:0000313" key="10">
    <source>
        <dbReference type="EMBL" id="CUN81915.1"/>
    </source>
</evidence>
<dbReference type="EMBL" id="CYYR01000008">
    <property type="protein sequence ID" value="CUN81915.1"/>
    <property type="molecule type" value="Genomic_DNA"/>
</dbReference>
<dbReference type="Proteomes" id="UP000283492">
    <property type="component" value="Unassembled WGS sequence"/>
</dbReference>
<keyword evidence="15" id="KW-1185">Reference proteome</keyword>
<reference evidence="17 18" key="3">
    <citation type="submission" date="2018-08" db="EMBL/GenBank/DDBJ databases">
        <title>A genome reference for cultivated species of the human gut microbiota.</title>
        <authorList>
            <person name="Zou Y."/>
            <person name="Xue W."/>
            <person name="Luo G."/>
        </authorList>
    </citation>
    <scope>NUCLEOTIDE SEQUENCE [LARGE SCALE GENOMIC DNA]</scope>
    <source>
        <strain evidence="11 19">AF24-4</strain>
        <strain evidence="14 20">AM27-11</strain>
        <strain evidence="13 17">AM32-8LB</strain>
        <strain evidence="12 18">AM42-1AC</strain>
    </source>
</reference>
<organism evidence="9 15">
    <name type="scientific">Roseburia inulinivorans</name>
    <dbReference type="NCBI Taxonomy" id="360807"/>
    <lineage>
        <taxon>Bacteria</taxon>
        <taxon>Bacillati</taxon>
        <taxon>Bacillota</taxon>
        <taxon>Clostridia</taxon>
        <taxon>Lachnospirales</taxon>
        <taxon>Lachnospiraceae</taxon>
        <taxon>Roseburia</taxon>
    </lineage>
</organism>
<evidence type="ECO:0000313" key="20">
    <source>
        <dbReference type="Proteomes" id="UP000286271"/>
    </source>
</evidence>
<comment type="similarity">
    <text evidence="2">Belongs to the MreD family.</text>
</comment>
<dbReference type="EMBL" id="QSIQ01000006">
    <property type="protein sequence ID" value="RHD04508.1"/>
    <property type="molecule type" value="Genomic_DNA"/>
</dbReference>
<feature type="transmembrane region" description="Helical" evidence="8">
    <location>
        <begin position="52"/>
        <end position="80"/>
    </location>
</feature>
<dbReference type="EMBL" id="QSFX01000001">
    <property type="protein sequence ID" value="RHA91696.1"/>
    <property type="molecule type" value="Genomic_DNA"/>
</dbReference>
<dbReference type="OrthoDB" id="9796616at2"/>
<dbReference type="NCBIfam" id="TIGR03426">
    <property type="entry name" value="shape_MreD"/>
    <property type="match status" value="1"/>
</dbReference>
<evidence type="ECO:0000256" key="8">
    <source>
        <dbReference type="SAM" id="Phobius"/>
    </source>
</evidence>
<keyword evidence="7 8" id="KW-0472">Membrane</keyword>
<gene>
    <name evidence="11" type="primary">mreD</name>
    <name evidence="14" type="ORF">DW707_02760</name>
    <name evidence="13" type="ORF">DW813_05620</name>
    <name evidence="12" type="ORF">DW914_00415</name>
    <name evidence="11" type="ORF">DWY29_01255</name>
    <name evidence="10" type="ORF">ERS852392_01451</name>
    <name evidence="9" type="ORF">RIL183_16591</name>
</gene>
<dbReference type="RefSeq" id="WP_055039347.1">
    <property type="nucleotide sequence ID" value="NZ_CABJFX010000001.1"/>
</dbReference>
<evidence type="ECO:0000313" key="19">
    <source>
        <dbReference type="Proteomes" id="UP000285820"/>
    </source>
</evidence>
<dbReference type="Proteomes" id="UP000286271">
    <property type="component" value="Unassembled WGS sequence"/>
</dbReference>
<evidence type="ECO:0000313" key="16">
    <source>
        <dbReference type="Proteomes" id="UP000095395"/>
    </source>
</evidence>
<keyword evidence="4 8" id="KW-0812">Transmembrane</keyword>
<dbReference type="GO" id="GO:0005886">
    <property type="term" value="C:plasma membrane"/>
    <property type="evidence" value="ECO:0007669"/>
    <property type="project" value="UniProtKB-SubCell"/>
</dbReference>
<evidence type="ECO:0000256" key="6">
    <source>
        <dbReference type="ARBA" id="ARBA00022989"/>
    </source>
</evidence>
<dbReference type="InterPro" id="IPR007227">
    <property type="entry name" value="Cell_shape_determining_MreD"/>
</dbReference>
<keyword evidence="5" id="KW-0133">Cell shape</keyword>
<evidence type="ECO:0000256" key="2">
    <source>
        <dbReference type="ARBA" id="ARBA00007776"/>
    </source>
</evidence>
<evidence type="ECO:0000313" key="17">
    <source>
        <dbReference type="Proteomes" id="UP000266391"/>
    </source>
</evidence>